<dbReference type="Proteomes" id="UP000196074">
    <property type="component" value="Unassembled WGS sequence"/>
</dbReference>
<dbReference type="RefSeq" id="WP_087216392.1">
    <property type="nucleotide sequence ID" value="NZ_CP144502.1"/>
</dbReference>
<comment type="caution">
    <text evidence="1">The sequence shown here is derived from an EMBL/GenBank/DDBJ whole genome shotgun (WGS) entry which is preliminary data.</text>
</comment>
<organism evidence="1 2">
    <name type="scientific">Enterococcus cecorum</name>
    <dbReference type="NCBI Taxonomy" id="44008"/>
    <lineage>
        <taxon>Bacteria</taxon>
        <taxon>Bacillati</taxon>
        <taxon>Bacillota</taxon>
        <taxon>Bacilli</taxon>
        <taxon>Lactobacillales</taxon>
        <taxon>Enterococcaceae</taxon>
        <taxon>Enterococcus</taxon>
    </lineage>
</organism>
<name>A0A1Y4QNV4_9ENTE</name>
<gene>
    <name evidence="1" type="ORF">B5E88_12380</name>
</gene>
<dbReference type="AlphaFoldDB" id="A0A1Y4QNV4"/>
<reference evidence="2" key="1">
    <citation type="submission" date="2017-04" db="EMBL/GenBank/DDBJ databases">
        <title>Function of individual gut microbiota members based on whole genome sequencing of pure cultures obtained from chicken caecum.</title>
        <authorList>
            <person name="Medvecky M."/>
            <person name="Cejkova D."/>
            <person name="Polansky O."/>
            <person name="Karasova D."/>
            <person name="Kubasova T."/>
            <person name="Cizek A."/>
            <person name="Rychlik I."/>
        </authorList>
    </citation>
    <scope>NUCLEOTIDE SEQUENCE [LARGE SCALE GENOMIC DNA]</scope>
    <source>
        <strain evidence="2">An144</strain>
    </source>
</reference>
<evidence type="ECO:0000313" key="2">
    <source>
        <dbReference type="Proteomes" id="UP000196074"/>
    </source>
</evidence>
<proteinExistence type="predicted"/>
<dbReference type="EMBL" id="NFLC01000070">
    <property type="protein sequence ID" value="OUQ06917.1"/>
    <property type="molecule type" value="Genomic_DNA"/>
</dbReference>
<evidence type="ECO:0000313" key="1">
    <source>
        <dbReference type="EMBL" id="OUQ06917.1"/>
    </source>
</evidence>
<accession>A0A1Y4QNV4</accession>
<protein>
    <submittedName>
        <fullName evidence="1">Uncharacterized protein</fullName>
    </submittedName>
</protein>
<sequence length="97" mass="10798">MNRTNQLMAVAVSMFGEDGLPVFMFIEDEEGLAIGGSADIEKQVPFMIAAYLAGLSNLKEKELLVNTIKKMNDSFERLNSSLRISINPNISKFENLQ</sequence>